<name>A0A2U1CFF7_9FIRM</name>
<dbReference type="Proteomes" id="UP000245778">
    <property type="component" value="Unassembled WGS sequence"/>
</dbReference>
<accession>A0A2U1CFF7</accession>
<dbReference type="Pfam" id="PF10109">
    <property type="entry name" value="Phage_TAC_7"/>
    <property type="match status" value="1"/>
</dbReference>
<proteinExistence type="predicted"/>
<dbReference type="GeneID" id="93228103"/>
<sequence length="219" mass="24392">MAQEKKVEAAENIAAEAEQTATEREGVITLNTPYLFEGKEYSEIDMGRLKELTIQDAVDAQRELFNEQEVAASLLCETTTAFARKLAVRATGLPVEFFKLAPRRVSRRVTGTVMAFIRADDGMTINHVMKLNQPYQFKGKTYTEVDLNGIADLNSLHESEAENRIVRAGFMVTDTAFNYLFACELASMATGLPEEFFTGLPLDEVLKVKNAVNDAGFFE</sequence>
<dbReference type="RefSeq" id="WP_165366529.1">
    <property type="nucleotide sequence ID" value="NZ_CP011524.1"/>
</dbReference>
<comment type="caution">
    <text evidence="1">The sequence shown here is derived from an EMBL/GenBank/DDBJ whole genome shotgun (WGS) entry which is preliminary data.</text>
</comment>
<reference evidence="1 2" key="1">
    <citation type="submission" date="2018-04" db="EMBL/GenBank/DDBJ databases">
        <title>Genomic Encyclopedia of Type Strains, Phase IV (KMG-IV): sequencing the most valuable type-strain genomes for metagenomic binning, comparative biology and taxonomic classification.</title>
        <authorList>
            <person name="Goeker M."/>
        </authorList>
    </citation>
    <scope>NUCLEOTIDE SEQUENCE [LARGE SCALE GENOMIC DNA]</scope>
    <source>
        <strain evidence="1 2">DSM 26588</strain>
    </source>
</reference>
<protein>
    <submittedName>
        <fullName evidence="1">Tail assembly chaperone E/41/14-like protein</fullName>
    </submittedName>
</protein>
<dbReference type="EMBL" id="QEKK01000001">
    <property type="protein sequence ID" value="PVY59648.1"/>
    <property type="molecule type" value="Genomic_DNA"/>
</dbReference>
<organism evidence="1 2">
    <name type="scientific">Intestinimonas butyriciproducens</name>
    <dbReference type="NCBI Taxonomy" id="1297617"/>
    <lineage>
        <taxon>Bacteria</taxon>
        <taxon>Bacillati</taxon>
        <taxon>Bacillota</taxon>
        <taxon>Clostridia</taxon>
        <taxon>Eubacteriales</taxon>
        <taxon>Intestinimonas</taxon>
    </lineage>
</organism>
<dbReference type="InterPro" id="IPR019289">
    <property type="entry name" value="Phage_tail_E/E"/>
</dbReference>
<gene>
    <name evidence="1" type="ORF">C7373_101162</name>
</gene>
<dbReference type="AlphaFoldDB" id="A0A2U1CFF7"/>
<evidence type="ECO:0000313" key="2">
    <source>
        <dbReference type="Proteomes" id="UP000245778"/>
    </source>
</evidence>
<evidence type="ECO:0000313" key="1">
    <source>
        <dbReference type="EMBL" id="PVY59648.1"/>
    </source>
</evidence>